<dbReference type="GO" id="GO:0022857">
    <property type="term" value="F:transmembrane transporter activity"/>
    <property type="evidence" value="ECO:0007669"/>
    <property type="project" value="UniProtKB-UniRule"/>
</dbReference>
<feature type="transmembrane region" description="Helical" evidence="7">
    <location>
        <begin position="271"/>
        <end position="293"/>
    </location>
</feature>
<evidence type="ECO:0000313" key="9">
    <source>
        <dbReference type="EMBL" id="SLN40128.1"/>
    </source>
</evidence>
<keyword evidence="2" id="KW-1003">Cell membrane</keyword>
<dbReference type="PANTHER" id="PTHR33362:SF3">
    <property type="entry name" value="SIALIC ACID TRAP TRANSPORTER PERMEASE PROTEIN SIAT"/>
    <property type="match status" value="1"/>
</dbReference>
<dbReference type="RefSeq" id="WP_085822323.1">
    <property type="nucleotide sequence ID" value="NZ_FWFP01000004.1"/>
</dbReference>
<keyword evidence="7" id="KW-0813">Transport</keyword>
<feature type="transmembrane region" description="Helical" evidence="7">
    <location>
        <begin position="167"/>
        <end position="192"/>
    </location>
</feature>
<keyword evidence="4 7" id="KW-0812">Transmembrane</keyword>
<dbReference type="PANTHER" id="PTHR33362">
    <property type="entry name" value="SIALIC ACID TRAP TRANSPORTER PERMEASE PROTEIN SIAT-RELATED"/>
    <property type="match status" value="1"/>
</dbReference>
<keyword evidence="3 7" id="KW-0997">Cell inner membrane</keyword>
<keyword evidence="10" id="KW-1185">Reference proteome</keyword>
<evidence type="ECO:0000256" key="2">
    <source>
        <dbReference type="ARBA" id="ARBA00022475"/>
    </source>
</evidence>
<dbReference type="EMBL" id="FWFP01000004">
    <property type="protein sequence ID" value="SLN40128.1"/>
    <property type="molecule type" value="Genomic_DNA"/>
</dbReference>
<feature type="transmembrane region" description="Helical" evidence="7">
    <location>
        <begin position="313"/>
        <end position="330"/>
    </location>
</feature>
<sequence>MAKTLIILFFATLFLGVPVAFTMGIAGISAIFIDGSLNPLVATQRMFAGIDSFPLMAVPFFILASELMTACGLTNALLRFANALVGHVRGGLGHVNILVSMLFAGISGSALADAAGPSAIVMRMMREAGYEKNYAGALSAATATIGPIIPPSILAVIFAISTNGVTVAGLFLAGIVPGVLLGVSLAIANHVVSTKYGYRGREHRATMSELRSATLSAIPALIMPAIILGGILFGVFTPTEAGAVASAYALFLGFLLRAFTLRTLYAAFVRAAVVTSSVFLIVAMASIFAWLLTYLQIPQELAKVITQITDSRLGILFILAGFALICGFFIDTLPALIILTPILGPIAYSAGIDPLQFGMMLVLNLTIGMITPPVGPVLFVIATVGQLKIEQLSKAVLPLLLAELIVLLLVILVPGVSTFIPNSFGFAN</sequence>
<feature type="transmembrane region" description="Helical" evidence="7">
    <location>
        <begin position="134"/>
        <end position="161"/>
    </location>
</feature>
<dbReference type="NCBIfam" id="TIGR00786">
    <property type="entry name" value="dctM"/>
    <property type="match status" value="1"/>
</dbReference>
<dbReference type="InterPro" id="IPR004681">
    <property type="entry name" value="TRAP_DctM"/>
</dbReference>
<keyword evidence="6 7" id="KW-0472">Membrane</keyword>
<evidence type="ECO:0000256" key="6">
    <source>
        <dbReference type="ARBA" id="ARBA00023136"/>
    </source>
</evidence>
<gene>
    <name evidence="9" type="primary">siaT_11</name>
    <name evidence="9" type="ORF">RUM8411_01804</name>
</gene>
<reference evidence="10" key="1">
    <citation type="submission" date="2017-03" db="EMBL/GenBank/DDBJ databases">
        <authorList>
            <person name="Rodrigo-Torres L."/>
            <person name="Arahal R.D."/>
            <person name="Lucena T."/>
        </authorList>
    </citation>
    <scope>NUCLEOTIDE SEQUENCE [LARGE SCALE GENOMIC DNA]</scope>
    <source>
        <strain evidence="10">CECT 8411</strain>
    </source>
</reference>
<feature type="transmembrane region" description="Helical" evidence="7">
    <location>
        <begin position="213"/>
        <end position="235"/>
    </location>
</feature>
<evidence type="ECO:0000313" key="10">
    <source>
        <dbReference type="Proteomes" id="UP000193778"/>
    </source>
</evidence>
<feature type="transmembrane region" description="Helical" evidence="7">
    <location>
        <begin position="358"/>
        <end position="384"/>
    </location>
</feature>
<evidence type="ECO:0000259" key="8">
    <source>
        <dbReference type="Pfam" id="PF06808"/>
    </source>
</evidence>
<dbReference type="Pfam" id="PF06808">
    <property type="entry name" value="DctM"/>
    <property type="match status" value="1"/>
</dbReference>
<dbReference type="Proteomes" id="UP000193778">
    <property type="component" value="Unassembled WGS sequence"/>
</dbReference>
<feature type="domain" description="TRAP C4-dicarboxylate transport system permease DctM subunit" evidence="8">
    <location>
        <begin position="6"/>
        <end position="415"/>
    </location>
</feature>
<dbReference type="AlphaFoldDB" id="A0A1X6Z4N1"/>
<accession>A0A1X6Z4N1</accession>
<evidence type="ECO:0000256" key="1">
    <source>
        <dbReference type="ARBA" id="ARBA00004429"/>
    </source>
</evidence>
<name>A0A1X6Z4N1_9RHOB</name>
<comment type="subunit">
    <text evidence="7">The complex comprises the extracytoplasmic solute receptor protein and the two transmembrane proteins.</text>
</comment>
<organism evidence="9 10">
    <name type="scientific">Ruegeria meonggei</name>
    <dbReference type="NCBI Taxonomy" id="1446476"/>
    <lineage>
        <taxon>Bacteria</taxon>
        <taxon>Pseudomonadati</taxon>
        <taxon>Pseudomonadota</taxon>
        <taxon>Alphaproteobacteria</taxon>
        <taxon>Rhodobacterales</taxon>
        <taxon>Roseobacteraceae</taxon>
        <taxon>Ruegeria</taxon>
    </lineage>
</organism>
<feature type="transmembrane region" description="Helical" evidence="7">
    <location>
        <begin position="241"/>
        <end position="259"/>
    </location>
</feature>
<feature type="transmembrane region" description="Helical" evidence="7">
    <location>
        <begin position="53"/>
        <end position="77"/>
    </location>
</feature>
<comment type="function">
    <text evidence="7">Part of the tripartite ATP-independent periplasmic (TRAP) transport system.</text>
</comment>
<feature type="transmembrane region" description="Helical" evidence="7">
    <location>
        <begin position="97"/>
        <end position="122"/>
    </location>
</feature>
<dbReference type="OrthoDB" id="9790209at2"/>
<dbReference type="PIRSF" id="PIRSF006066">
    <property type="entry name" value="HI0050"/>
    <property type="match status" value="1"/>
</dbReference>
<dbReference type="InterPro" id="IPR010656">
    <property type="entry name" value="DctM"/>
</dbReference>
<evidence type="ECO:0000256" key="3">
    <source>
        <dbReference type="ARBA" id="ARBA00022519"/>
    </source>
</evidence>
<evidence type="ECO:0000256" key="5">
    <source>
        <dbReference type="ARBA" id="ARBA00022989"/>
    </source>
</evidence>
<feature type="transmembrane region" description="Helical" evidence="7">
    <location>
        <begin position="396"/>
        <end position="420"/>
    </location>
</feature>
<feature type="transmembrane region" description="Helical" evidence="7">
    <location>
        <begin position="6"/>
        <end position="33"/>
    </location>
</feature>
<protein>
    <recommendedName>
        <fullName evidence="7">TRAP transporter large permease protein</fullName>
    </recommendedName>
</protein>
<evidence type="ECO:0000256" key="7">
    <source>
        <dbReference type="RuleBase" id="RU369079"/>
    </source>
</evidence>
<proteinExistence type="inferred from homology"/>
<dbReference type="GO" id="GO:0005886">
    <property type="term" value="C:plasma membrane"/>
    <property type="evidence" value="ECO:0007669"/>
    <property type="project" value="UniProtKB-SubCell"/>
</dbReference>
<comment type="similarity">
    <text evidence="7">Belongs to the TRAP transporter large permease family.</text>
</comment>
<keyword evidence="5 7" id="KW-1133">Transmembrane helix</keyword>
<comment type="subcellular location">
    <subcellularLocation>
        <location evidence="1 7">Cell inner membrane</location>
        <topology evidence="1 7">Multi-pass membrane protein</topology>
    </subcellularLocation>
</comment>
<evidence type="ECO:0000256" key="4">
    <source>
        <dbReference type="ARBA" id="ARBA00022692"/>
    </source>
</evidence>